<sequence>MKNSLFNTRLQPAALLKMLLLVIILGLSWLWSPSRAIWDRVDIGVFSLLNHPMAGHLFLAKGWAVLNMRPIDLVSGLLLFSLLLRTNWTVKAEEVKTTLIGFVCLLLWMLLLRIALVHILSTDFSWSRASPSLTLPDAVRLSELFPDWRQKYFMKDASPVSFPGDHTSVLLIWAMFVTRFTSGYKPCLAWGLAILLSLPRLTAGAHWFTDDLVGGLGIAMVAYASAMYTPLLSIYTHIAEERLTPLLRLFKHLPFLKNMSFFQYLK</sequence>
<evidence type="ECO:0000313" key="3">
    <source>
        <dbReference type="EMBL" id="SDK31795.1"/>
    </source>
</evidence>
<dbReference type="Proteomes" id="UP000198629">
    <property type="component" value="Unassembled WGS sequence"/>
</dbReference>
<keyword evidence="1" id="KW-0812">Transmembrane</keyword>
<feature type="transmembrane region" description="Helical" evidence="1">
    <location>
        <begin position="12"/>
        <end position="31"/>
    </location>
</feature>
<keyword evidence="4" id="KW-1185">Reference proteome</keyword>
<organism evidence="3 4">
    <name type="scientific">Methylophilus rhizosphaerae</name>
    <dbReference type="NCBI Taxonomy" id="492660"/>
    <lineage>
        <taxon>Bacteria</taxon>
        <taxon>Pseudomonadati</taxon>
        <taxon>Pseudomonadota</taxon>
        <taxon>Betaproteobacteria</taxon>
        <taxon>Nitrosomonadales</taxon>
        <taxon>Methylophilaceae</taxon>
        <taxon>Methylophilus</taxon>
    </lineage>
</organism>
<dbReference type="InterPro" id="IPR036938">
    <property type="entry name" value="PAP2/HPO_sf"/>
</dbReference>
<feature type="transmembrane region" description="Helical" evidence="1">
    <location>
        <begin position="214"/>
        <end position="238"/>
    </location>
</feature>
<dbReference type="OrthoDB" id="9801622at2"/>
<accession>A0A1G9AYX8</accession>
<name>A0A1G9AYX8_9PROT</name>
<keyword evidence="1" id="KW-1133">Transmembrane helix</keyword>
<gene>
    <name evidence="3" type="ORF">SAMN05192566_0861</name>
</gene>
<feature type="transmembrane region" description="Helical" evidence="1">
    <location>
        <begin position="71"/>
        <end position="88"/>
    </location>
</feature>
<dbReference type="AlphaFoldDB" id="A0A1G9AYX8"/>
<feature type="domain" description="Phosphatidic acid phosphatase type 2/haloperoxidase" evidence="2">
    <location>
        <begin position="106"/>
        <end position="227"/>
    </location>
</feature>
<proteinExistence type="predicted"/>
<dbReference type="Pfam" id="PF01569">
    <property type="entry name" value="PAP2"/>
    <property type="match status" value="1"/>
</dbReference>
<evidence type="ECO:0000256" key="1">
    <source>
        <dbReference type="SAM" id="Phobius"/>
    </source>
</evidence>
<dbReference type="SMART" id="SM00014">
    <property type="entry name" value="acidPPc"/>
    <property type="match status" value="1"/>
</dbReference>
<dbReference type="InterPro" id="IPR000326">
    <property type="entry name" value="PAP2/HPO"/>
</dbReference>
<dbReference type="CDD" id="cd01610">
    <property type="entry name" value="PAP2_like"/>
    <property type="match status" value="1"/>
</dbReference>
<evidence type="ECO:0000313" key="4">
    <source>
        <dbReference type="Proteomes" id="UP000198629"/>
    </source>
</evidence>
<feature type="transmembrane region" description="Helical" evidence="1">
    <location>
        <begin position="187"/>
        <end position="208"/>
    </location>
</feature>
<dbReference type="SUPFAM" id="SSF48317">
    <property type="entry name" value="Acid phosphatase/Vanadium-dependent haloperoxidase"/>
    <property type="match status" value="1"/>
</dbReference>
<dbReference type="STRING" id="492660.SAMN05192566_0861"/>
<evidence type="ECO:0000259" key="2">
    <source>
        <dbReference type="SMART" id="SM00014"/>
    </source>
</evidence>
<dbReference type="EMBL" id="FNFX01000002">
    <property type="protein sequence ID" value="SDK31795.1"/>
    <property type="molecule type" value="Genomic_DNA"/>
</dbReference>
<feature type="transmembrane region" description="Helical" evidence="1">
    <location>
        <begin position="100"/>
        <end position="120"/>
    </location>
</feature>
<protein>
    <submittedName>
        <fullName evidence="3">PAP2 superfamily protein</fullName>
    </submittedName>
</protein>
<keyword evidence="1" id="KW-0472">Membrane</keyword>
<reference evidence="4" key="1">
    <citation type="submission" date="2016-10" db="EMBL/GenBank/DDBJ databases">
        <authorList>
            <person name="Varghese N."/>
            <person name="Submissions S."/>
        </authorList>
    </citation>
    <scope>NUCLEOTIDE SEQUENCE [LARGE SCALE GENOMIC DNA]</scope>
    <source>
        <strain evidence="4">CBMB127</strain>
    </source>
</reference>
<dbReference type="RefSeq" id="WP_091470640.1">
    <property type="nucleotide sequence ID" value="NZ_FNFX01000002.1"/>
</dbReference>